<gene>
    <name evidence="8" type="ORF">COY52_12395</name>
</gene>
<dbReference type="PROSITE" id="PS00372">
    <property type="entry name" value="PTS_EIIA_TYPE_2_HIS"/>
    <property type="match status" value="1"/>
</dbReference>
<dbReference type="GO" id="GO:0005737">
    <property type="term" value="C:cytoplasm"/>
    <property type="evidence" value="ECO:0007669"/>
    <property type="project" value="UniProtKB-SubCell"/>
</dbReference>
<evidence type="ECO:0000256" key="3">
    <source>
        <dbReference type="ARBA" id="ARBA00022553"/>
    </source>
</evidence>
<keyword evidence="3" id="KW-0597">Phosphoprotein</keyword>
<dbReference type="CDD" id="cd00211">
    <property type="entry name" value="PTS_IIA_fru"/>
    <property type="match status" value="1"/>
</dbReference>
<dbReference type="NCBIfam" id="TIGR00848">
    <property type="entry name" value="fruA"/>
    <property type="match status" value="1"/>
</dbReference>
<dbReference type="GO" id="GO:0009401">
    <property type="term" value="P:phosphoenolpyruvate-dependent sugar phosphotransferase system"/>
    <property type="evidence" value="ECO:0007669"/>
    <property type="project" value="UniProtKB-KW"/>
</dbReference>
<evidence type="ECO:0000313" key="9">
    <source>
        <dbReference type="Proteomes" id="UP000229307"/>
    </source>
</evidence>
<dbReference type="GO" id="GO:0016020">
    <property type="term" value="C:membrane"/>
    <property type="evidence" value="ECO:0007669"/>
    <property type="project" value="InterPro"/>
</dbReference>
<reference evidence="9" key="1">
    <citation type="submission" date="2017-09" db="EMBL/GenBank/DDBJ databases">
        <title>Depth-based differentiation of microbial function through sediment-hosted aquifers and enrichment of novel symbionts in the deep terrestrial subsurface.</title>
        <authorList>
            <person name="Probst A.J."/>
            <person name="Ladd B."/>
            <person name="Jarett J.K."/>
            <person name="Geller-Mcgrath D.E."/>
            <person name="Sieber C.M.K."/>
            <person name="Emerson J.B."/>
            <person name="Anantharaman K."/>
            <person name="Thomas B.C."/>
            <person name="Malmstrom R."/>
            <person name="Stieglmeier M."/>
            <person name="Klingl A."/>
            <person name="Woyke T."/>
            <person name="Ryan C.M."/>
            <person name="Banfield J.F."/>
        </authorList>
    </citation>
    <scope>NUCLEOTIDE SEQUENCE [LARGE SCALE GENOMIC DNA]</scope>
</reference>
<keyword evidence="2" id="KW-0813">Transport</keyword>
<dbReference type="AlphaFoldDB" id="A0A2M7S4Q4"/>
<evidence type="ECO:0000259" key="7">
    <source>
        <dbReference type="PROSITE" id="PS51094"/>
    </source>
</evidence>
<keyword evidence="4" id="KW-0762">Sugar transport</keyword>
<dbReference type="Proteomes" id="UP000229307">
    <property type="component" value="Unassembled WGS sequence"/>
</dbReference>
<dbReference type="EMBL" id="PFMR01000342">
    <property type="protein sequence ID" value="PIZ14507.1"/>
    <property type="molecule type" value="Genomic_DNA"/>
</dbReference>
<sequence length="155" mass="16960">MKILDFLPKEAISVELASKTKKEAIQELVELLVRSKKLEPSESEKVIKVLLEREELGSTGIGQGIAIPHAKTDAVKEVVAAFGKSNDGVAFDALDGKPVYLLFLLVAPTDASSLHIKALAKISRLLKHKYFRSVLRKAANTQEVVKVIAEEDTLI</sequence>
<dbReference type="FunFam" id="3.40.930.10:FF:000009">
    <property type="entry name" value="PTS system, fructose specific IIABC component"/>
    <property type="match status" value="1"/>
</dbReference>
<dbReference type="InterPro" id="IPR004715">
    <property type="entry name" value="PTS_IIA_fruc"/>
</dbReference>
<comment type="caution">
    <text evidence="8">The sequence shown here is derived from an EMBL/GenBank/DDBJ whole genome shotgun (WGS) entry which is preliminary data.</text>
</comment>
<evidence type="ECO:0000256" key="1">
    <source>
        <dbReference type="ARBA" id="ARBA00004496"/>
    </source>
</evidence>
<dbReference type="GO" id="GO:0008982">
    <property type="term" value="F:protein-N(PI)-phosphohistidine-sugar phosphotransferase activity"/>
    <property type="evidence" value="ECO:0007669"/>
    <property type="project" value="InterPro"/>
</dbReference>
<keyword evidence="5" id="KW-0808">Transferase</keyword>
<evidence type="ECO:0000256" key="2">
    <source>
        <dbReference type="ARBA" id="ARBA00022448"/>
    </source>
</evidence>
<keyword evidence="6" id="KW-0598">Phosphotransferase system</keyword>
<dbReference type="PANTHER" id="PTHR47738:SF2">
    <property type="entry name" value="PTS SYSTEM FRUCTOSE-LIKE EIIA COMPONENT"/>
    <property type="match status" value="1"/>
</dbReference>
<name>A0A2M7S4Q4_9BACT</name>
<evidence type="ECO:0000256" key="5">
    <source>
        <dbReference type="ARBA" id="ARBA00022679"/>
    </source>
</evidence>
<dbReference type="SUPFAM" id="SSF55804">
    <property type="entry name" value="Phoshotransferase/anion transport protein"/>
    <property type="match status" value="1"/>
</dbReference>
<organism evidence="8 9">
    <name type="scientific">Candidatus Desantisbacteria bacterium CG_4_10_14_0_8_um_filter_48_22</name>
    <dbReference type="NCBI Taxonomy" id="1974543"/>
    <lineage>
        <taxon>Bacteria</taxon>
        <taxon>Candidatus Desantisiibacteriota</taxon>
    </lineage>
</organism>
<evidence type="ECO:0000256" key="6">
    <source>
        <dbReference type="ARBA" id="ARBA00022683"/>
    </source>
</evidence>
<comment type="subcellular location">
    <subcellularLocation>
        <location evidence="1">Cytoplasm</location>
    </subcellularLocation>
</comment>
<protein>
    <submittedName>
        <fullName evidence="8">PTS fructose transporter subunit IIA</fullName>
    </submittedName>
</protein>
<dbReference type="InterPro" id="IPR016152">
    <property type="entry name" value="PTrfase/Anion_transptr"/>
</dbReference>
<feature type="domain" description="PTS EIIA type-2" evidence="7">
    <location>
        <begin position="5"/>
        <end position="151"/>
    </location>
</feature>
<evidence type="ECO:0000256" key="4">
    <source>
        <dbReference type="ARBA" id="ARBA00022597"/>
    </source>
</evidence>
<dbReference type="Pfam" id="PF00359">
    <property type="entry name" value="PTS_EIIA_2"/>
    <property type="match status" value="1"/>
</dbReference>
<dbReference type="PANTHER" id="PTHR47738">
    <property type="entry name" value="PTS SYSTEM FRUCTOSE-LIKE EIIA COMPONENT-RELATED"/>
    <property type="match status" value="1"/>
</dbReference>
<dbReference type="Gene3D" id="3.40.930.10">
    <property type="entry name" value="Mannitol-specific EII, Chain A"/>
    <property type="match status" value="1"/>
</dbReference>
<accession>A0A2M7S4Q4</accession>
<proteinExistence type="predicted"/>
<dbReference type="InterPro" id="IPR002178">
    <property type="entry name" value="PTS_EIIA_type-2_dom"/>
</dbReference>
<evidence type="ECO:0000313" key="8">
    <source>
        <dbReference type="EMBL" id="PIZ14507.1"/>
    </source>
</evidence>
<dbReference type="InterPro" id="IPR051541">
    <property type="entry name" value="PTS_SugarTrans_NitroReg"/>
</dbReference>
<dbReference type="PROSITE" id="PS51094">
    <property type="entry name" value="PTS_EIIA_TYPE_2"/>
    <property type="match status" value="1"/>
</dbReference>